<dbReference type="GO" id="GO:0080120">
    <property type="term" value="P:CAAX-box protein maturation"/>
    <property type="evidence" value="ECO:0007669"/>
    <property type="project" value="UniProtKB-ARBA"/>
</dbReference>
<protein>
    <submittedName>
        <fullName evidence="3">CAAX prenyl protease-like protein</fullName>
    </submittedName>
</protein>
<feature type="transmembrane region" description="Helical" evidence="1">
    <location>
        <begin position="133"/>
        <end position="157"/>
    </location>
</feature>
<keyword evidence="1" id="KW-1133">Transmembrane helix</keyword>
<feature type="transmembrane region" description="Helical" evidence="1">
    <location>
        <begin position="86"/>
        <end position="113"/>
    </location>
</feature>
<keyword evidence="1" id="KW-0472">Membrane</keyword>
<dbReference type="GO" id="GO:0006508">
    <property type="term" value="P:proteolysis"/>
    <property type="evidence" value="ECO:0007669"/>
    <property type="project" value="UniProtKB-KW"/>
</dbReference>
<evidence type="ECO:0000313" key="3">
    <source>
        <dbReference type="EMBL" id="TQM11450.1"/>
    </source>
</evidence>
<dbReference type="InterPro" id="IPR003675">
    <property type="entry name" value="Rce1/LyrA-like_dom"/>
</dbReference>
<organism evidence="3 4">
    <name type="scientific">Pseudonocardia kunmingensis</name>
    <dbReference type="NCBI Taxonomy" id="630975"/>
    <lineage>
        <taxon>Bacteria</taxon>
        <taxon>Bacillati</taxon>
        <taxon>Actinomycetota</taxon>
        <taxon>Actinomycetes</taxon>
        <taxon>Pseudonocardiales</taxon>
        <taxon>Pseudonocardiaceae</taxon>
        <taxon>Pseudonocardia</taxon>
    </lineage>
</organism>
<feature type="transmembrane region" description="Helical" evidence="1">
    <location>
        <begin position="266"/>
        <end position="285"/>
    </location>
</feature>
<sequence length="299" mass="31515">MIGNGLPGHARTAARIAAYLLVTTATTIGIQLLVIPVAGLPVQVTGWLYLAVAGPVVVALTWWFRVRCERAPWRDIGLTGAGARRAVVHVLTGTGAGTFTVGLALAAHVWAGYVVVTGTHVVNPRPLTVTDGWPVVTGGPVWLLPILAVGALGLALATGVVEEVQYRGYVLAAAGARLPLWAAAAISGLLFTLPHLMINPLAAVQRWLIVPLLLGVAFVALRVASGALWLPIGFHAGFNWAHWQLFPGGPFPGWLGSEPGPERLSAGSDPVLVGVLAGLLGLVLFTTRRRIRWRDPQPF</sequence>
<keyword evidence="1" id="KW-0812">Transmembrane</keyword>
<feature type="transmembrane region" description="Helical" evidence="1">
    <location>
        <begin position="228"/>
        <end position="246"/>
    </location>
</feature>
<feature type="transmembrane region" description="Helical" evidence="1">
    <location>
        <begin position="16"/>
        <end position="40"/>
    </location>
</feature>
<name>A0A543DQ40_9PSEU</name>
<dbReference type="PANTHER" id="PTHR39430">
    <property type="entry name" value="MEMBRANE-ASSOCIATED PROTEASE-RELATED"/>
    <property type="match status" value="1"/>
</dbReference>
<keyword evidence="3" id="KW-0645">Protease</keyword>
<evidence type="ECO:0000256" key="1">
    <source>
        <dbReference type="SAM" id="Phobius"/>
    </source>
</evidence>
<dbReference type="GO" id="GO:0004175">
    <property type="term" value="F:endopeptidase activity"/>
    <property type="evidence" value="ECO:0007669"/>
    <property type="project" value="UniProtKB-ARBA"/>
</dbReference>
<proteinExistence type="predicted"/>
<evidence type="ECO:0000313" key="4">
    <source>
        <dbReference type="Proteomes" id="UP000315677"/>
    </source>
</evidence>
<dbReference type="EMBL" id="VFPA01000002">
    <property type="protein sequence ID" value="TQM11450.1"/>
    <property type="molecule type" value="Genomic_DNA"/>
</dbReference>
<dbReference type="Pfam" id="PF02517">
    <property type="entry name" value="Rce1-like"/>
    <property type="match status" value="1"/>
</dbReference>
<feature type="transmembrane region" description="Helical" evidence="1">
    <location>
        <begin position="204"/>
        <end position="221"/>
    </location>
</feature>
<reference evidence="3 4" key="1">
    <citation type="submission" date="2019-06" db="EMBL/GenBank/DDBJ databases">
        <title>Sequencing the genomes of 1000 actinobacteria strains.</title>
        <authorList>
            <person name="Klenk H.-P."/>
        </authorList>
    </citation>
    <scope>NUCLEOTIDE SEQUENCE [LARGE SCALE GENOMIC DNA]</scope>
    <source>
        <strain evidence="3 4">DSM 45301</strain>
    </source>
</reference>
<gene>
    <name evidence="3" type="ORF">FB558_4013</name>
</gene>
<dbReference type="Proteomes" id="UP000315677">
    <property type="component" value="Unassembled WGS sequence"/>
</dbReference>
<feature type="transmembrane region" description="Helical" evidence="1">
    <location>
        <begin position="46"/>
        <end position="65"/>
    </location>
</feature>
<feature type="domain" description="CAAX prenyl protease 2/Lysostaphin resistance protein A-like" evidence="2">
    <location>
        <begin position="148"/>
        <end position="240"/>
    </location>
</feature>
<accession>A0A543DQ40</accession>
<feature type="transmembrane region" description="Helical" evidence="1">
    <location>
        <begin position="178"/>
        <end position="198"/>
    </location>
</feature>
<keyword evidence="3" id="KW-0378">Hydrolase</keyword>
<dbReference type="RefSeq" id="WP_142055606.1">
    <property type="nucleotide sequence ID" value="NZ_VFPA01000002.1"/>
</dbReference>
<comment type="caution">
    <text evidence="3">The sequence shown here is derived from an EMBL/GenBank/DDBJ whole genome shotgun (WGS) entry which is preliminary data.</text>
</comment>
<dbReference type="AlphaFoldDB" id="A0A543DQ40"/>
<keyword evidence="4" id="KW-1185">Reference proteome</keyword>
<dbReference type="PANTHER" id="PTHR39430:SF1">
    <property type="entry name" value="PROTEASE"/>
    <property type="match status" value="1"/>
</dbReference>
<dbReference type="OrthoDB" id="6059004at2"/>
<evidence type="ECO:0000259" key="2">
    <source>
        <dbReference type="Pfam" id="PF02517"/>
    </source>
</evidence>